<dbReference type="GO" id="GO:0043204">
    <property type="term" value="C:perikaryon"/>
    <property type="evidence" value="ECO:0007669"/>
    <property type="project" value="UniProtKB-SubCell"/>
</dbReference>
<dbReference type="SMART" id="SM00369">
    <property type="entry name" value="LRR_TYP"/>
    <property type="match status" value="7"/>
</dbReference>
<feature type="compositionally biased region" description="Basic residues" evidence="16">
    <location>
        <begin position="362"/>
        <end position="371"/>
    </location>
</feature>
<keyword evidence="9" id="KW-0677">Repeat</keyword>
<comment type="caution">
    <text evidence="19">The sequence shown here is derived from an EMBL/GenBank/DDBJ whole genome shotgun (WGS) entry which is preliminary data.</text>
</comment>
<keyword evidence="20" id="KW-1185">Reference proteome</keyword>
<keyword evidence="6" id="KW-1003">Cell membrane</keyword>
<accession>A0A9Q0XBZ2</accession>
<dbReference type="SMART" id="SM00082">
    <property type="entry name" value="LRRCT"/>
    <property type="match status" value="1"/>
</dbReference>
<evidence type="ECO:0000256" key="7">
    <source>
        <dbReference type="ARBA" id="ARBA00022614"/>
    </source>
</evidence>
<keyword evidence="12" id="KW-0325">Glycoprotein</keyword>
<organism evidence="19 20">
    <name type="scientific">Phrynocephalus forsythii</name>
    <dbReference type="NCBI Taxonomy" id="171643"/>
    <lineage>
        <taxon>Eukaryota</taxon>
        <taxon>Metazoa</taxon>
        <taxon>Chordata</taxon>
        <taxon>Craniata</taxon>
        <taxon>Vertebrata</taxon>
        <taxon>Euteleostomi</taxon>
        <taxon>Lepidosauria</taxon>
        <taxon>Squamata</taxon>
        <taxon>Bifurcata</taxon>
        <taxon>Unidentata</taxon>
        <taxon>Episquamata</taxon>
        <taxon>Toxicofera</taxon>
        <taxon>Iguania</taxon>
        <taxon>Acrodonta</taxon>
        <taxon>Agamidae</taxon>
        <taxon>Agaminae</taxon>
        <taxon>Phrynocephalus</taxon>
    </lineage>
</organism>
<keyword evidence="10" id="KW-0472">Membrane</keyword>
<feature type="compositionally biased region" description="Basic and acidic residues" evidence="16">
    <location>
        <begin position="346"/>
        <end position="359"/>
    </location>
</feature>
<evidence type="ECO:0000256" key="4">
    <source>
        <dbReference type="ARBA" id="ARBA00004484"/>
    </source>
</evidence>
<evidence type="ECO:0000256" key="1">
    <source>
        <dbReference type="ARBA" id="ARBA00004236"/>
    </source>
</evidence>
<dbReference type="EMBL" id="JAPFRF010000017">
    <property type="protein sequence ID" value="KAJ7308925.1"/>
    <property type="molecule type" value="Genomic_DNA"/>
</dbReference>
<dbReference type="Gene3D" id="3.80.10.10">
    <property type="entry name" value="Ribonuclease Inhibitor"/>
    <property type="match status" value="1"/>
</dbReference>
<dbReference type="SUPFAM" id="SSF52058">
    <property type="entry name" value="L domain-like"/>
    <property type="match status" value="1"/>
</dbReference>
<evidence type="ECO:0000256" key="14">
    <source>
        <dbReference type="ARBA" id="ARBA00023288"/>
    </source>
</evidence>
<evidence type="ECO:0000256" key="17">
    <source>
        <dbReference type="SAM" id="SignalP"/>
    </source>
</evidence>
<dbReference type="PANTHER" id="PTHR24369">
    <property type="entry name" value="ANTIGEN BSP, PUTATIVE-RELATED"/>
    <property type="match status" value="1"/>
</dbReference>
<evidence type="ECO:0000313" key="20">
    <source>
        <dbReference type="Proteomes" id="UP001142489"/>
    </source>
</evidence>
<dbReference type="PANTHER" id="PTHR24369:SF196">
    <property type="entry name" value="RETICULON 4 RECEPTOR LIKE 1"/>
    <property type="match status" value="1"/>
</dbReference>
<evidence type="ECO:0000256" key="3">
    <source>
        <dbReference type="ARBA" id="ARBA00004316"/>
    </source>
</evidence>
<dbReference type="Proteomes" id="UP001142489">
    <property type="component" value="Unassembled WGS sequence"/>
</dbReference>
<gene>
    <name evidence="19" type="ORF">JRQ81_008202</name>
</gene>
<sequence>MLRKGGFLELLHHHLLPFLALLGLGFGPSAGCPVDCVCYPSPMTVSCQSHHFLTIPEGIPEESERVFLQNNQISVLLRGHFSPALVTLWVYSNNLTLVDPATFRGFVHLEELDLGDNRHLRELAPETFRGLARLHALHLYKCGLSALPSGLFRGLHSLQYLYLQDNRLDHLPDDLFADLVNLSHLFLHGNRLRALHPDTFRGPIHLDRLLLHQNRLQRVHPRAFHDLGRLTLLFLFNNSLAELPGEALAPLGALEYLRLNSNPWACDCRARSLWEWLRRFRGSSSSVGCESPEGRRGQDLKELLPEAFRACSGSESLNQVNGPPRFRSPGDRGPPRDHHHPQLHASPEKGKGGRADQGYRKNCTKSRHRTTKPASLGPWKDAGPEAEEVPDYKQKSNLGLLPKPRGKCPRGPLPPPSGVQQGTRSRGAARAGGRGGVLWAAHLVARLVVALVVIVR</sequence>
<evidence type="ECO:0000256" key="5">
    <source>
        <dbReference type="ARBA" id="ARBA00004635"/>
    </source>
</evidence>
<dbReference type="InterPro" id="IPR001611">
    <property type="entry name" value="Leu-rich_rpt"/>
</dbReference>
<evidence type="ECO:0000256" key="2">
    <source>
        <dbReference type="ARBA" id="ARBA00004285"/>
    </source>
</evidence>
<evidence type="ECO:0000256" key="8">
    <source>
        <dbReference type="ARBA" id="ARBA00022729"/>
    </source>
</evidence>
<dbReference type="GO" id="GO:0005886">
    <property type="term" value="C:plasma membrane"/>
    <property type="evidence" value="ECO:0007669"/>
    <property type="project" value="UniProtKB-SubCell"/>
</dbReference>
<dbReference type="AlphaFoldDB" id="A0A9Q0XBZ2"/>
<name>A0A9Q0XBZ2_9SAUR</name>
<feature type="signal peptide" evidence="17">
    <location>
        <begin position="1"/>
        <end position="31"/>
    </location>
</feature>
<feature type="chain" id="PRO_5040468638" description="LRRCT domain-containing protein" evidence="17">
    <location>
        <begin position="32"/>
        <end position="456"/>
    </location>
</feature>
<feature type="region of interest" description="Disordered" evidence="16">
    <location>
        <begin position="314"/>
        <end position="431"/>
    </location>
</feature>
<keyword evidence="11" id="KW-0675">Receptor</keyword>
<evidence type="ECO:0000256" key="12">
    <source>
        <dbReference type="ARBA" id="ARBA00023180"/>
    </source>
</evidence>
<evidence type="ECO:0000256" key="13">
    <source>
        <dbReference type="ARBA" id="ARBA00023273"/>
    </source>
</evidence>
<dbReference type="Pfam" id="PF13855">
    <property type="entry name" value="LRR_8"/>
    <property type="match status" value="3"/>
</dbReference>
<protein>
    <recommendedName>
        <fullName evidence="18">LRRCT domain-containing protein</fullName>
    </recommendedName>
</protein>
<feature type="domain" description="LRRCT" evidence="18">
    <location>
        <begin position="262"/>
        <end position="312"/>
    </location>
</feature>
<evidence type="ECO:0000256" key="10">
    <source>
        <dbReference type="ARBA" id="ARBA00023136"/>
    </source>
</evidence>
<evidence type="ECO:0000256" key="6">
    <source>
        <dbReference type="ARBA" id="ARBA00022475"/>
    </source>
</evidence>
<dbReference type="GO" id="GO:0042995">
    <property type="term" value="C:cell projection"/>
    <property type="evidence" value="ECO:0007669"/>
    <property type="project" value="UniProtKB-SubCell"/>
</dbReference>
<dbReference type="InterPro" id="IPR000483">
    <property type="entry name" value="Cys-rich_flank_reg_C"/>
</dbReference>
<dbReference type="GO" id="GO:0098552">
    <property type="term" value="C:side of membrane"/>
    <property type="evidence" value="ECO:0007669"/>
    <property type="project" value="UniProtKB-KW"/>
</dbReference>
<evidence type="ECO:0000313" key="19">
    <source>
        <dbReference type="EMBL" id="KAJ7308925.1"/>
    </source>
</evidence>
<dbReference type="InterPro" id="IPR032675">
    <property type="entry name" value="LRR_dom_sf"/>
</dbReference>
<keyword evidence="14" id="KW-0449">Lipoprotein</keyword>
<dbReference type="InterPro" id="IPR003591">
    <property type="entry name" value="Leu-rich_rpt_typical-subtyp"/>
</dbReference>
<dbReference type="InterPro" id="IPR050541">
    <property type="entry name" value="LRR_TM_domain-containing"/>
</dbReference>
<evidence type="ECO:0000256" key="11">
    <source>
        <dbReference type="ARBA" id="ARBA00023170"/>
    </source>
</evidence>
<dbReference type="OrthoDB" id="6363818at2759"/>
<evidence type="ECO:0000256" key="15">
    <source>
        <dbReference type="ARBA" id="ARBA00038236"/>
    </source>
</evidence>
<evidence type="ECO:0000256" key="16">
    <source>
        <dbReference type="SAM" id="MobiDB-lite"/>
    </source>
</evidence>
<dbReference type="PROSITE" id="PS51450">
    <property type="entry name" value="LRR"/>
    <property type="match status" value="1"/>
</dbReference>
<evidence type="ECO:0000256" key="9">
    <source>
        <dbReference type="ARBA" id="ARBA00022737"/>
    </source>
</evidence>
<comment type="similarity">
    <text evidence="15">Belongs to the Nogo receptor family.</text>
</comment>
<dbReference type="GO" id="GO:0045121">
    <property type="term" value="C:membrane raft"/>
    <property type="evidence" value="ECO:0007669"/>
    <property type="project" value="UniProtKB-SubCell"/>
</dbReference>
<evidence type="ECO:0000259" key="18">
    <source>
        <dbReference type="SMART" id="SM00082"/>
    </source>
</evidence>
<comment type="subcellular location">
    <subcellularLocation>
        <location evidence="1">Cell membrane</location>
    </subcellularLocation>
    <subcellularLocation>
        <location evidence="3">Cell projection</location>
    </subcellularLocation>
    <subcellularLocation>
        <location evidence="2">Membrane raft</location>
    </subcellularLocation>
    <subcellularLocation>
        <location evidence="5">Membrane</location>
        <topology evidence="5">Lipid-anchor</topology>
    </subcellularLocation>
    <subcellularLocation>
        <location evidence="4">Perikaryon</location>
    </subcellularLocation>
</comment>
<dbReference type="FunFam" id="3.80.10.10:FF:000018">
    <property type="entry name" value="Reticulon 4 receptor"/>
    <property type="match status" value="1"/>
</dbReference>
<keyword evidence="13" id="KW-0966">Cell projection</keyword>
<reference evidence="19" key="1">
    <citation type="journal article" date="2023" name="DNA Res.">
        <title>Chromosome-level genome assembly of Phrynocephalus forsythii using third-generation DNA sequencing and Hi-C analysis.</title>
        <authorList>
            <person name="Qi Y."/>
            <person name="Zhao W."/>
            <person name="Zhao Y."/>
            <person name="Niu C."/>
            <person name="Cao S."/>
            <person name="Zhang Y."/>
        </authorList>
    </citation>
    <scope>NUCLEOTIDE SEQUENCE</scope>
    <source>
        <tissue evidence="19">Muscle</tissue>
    </source>
</reference>
<keyword evidence="7" id="KW-0433">Leucine-rich repeat</keyword>
<proteinExistence type="inferred from homology"/>
<keyword evidence="8 17" id="KW-0732">Signal</keyword>